<proteinExistence type="predicted"/>
<dbReference type="Proteomes" id="UP000324222">
    <property type="component" value="Unassembled WGS sequence"/>
</dbReference>
<name>A0A5B7K1M5_PORTR</name>
<keyword evidence="2" id="KW-1185">Reference proteome</keyword>
<comment type="caution">
    <text evidence="1">The sequence shown here is derived from an EMBL/GenBank/DDBJ whole genome shotgun (WGS) entry which is preliminary data.</text>
</comment>
<evidence type="ECO:0000313" key="1">
    <source>
        <dbReference type="EMBL" id="MPD00524.1"/>
    </source>
</evidence>
<organism evidence="1 2">
    <name type="scientific">Portunus trituberculatus</name>
    <name type="common">Swimming crab</name>
    <name type="synonym">Neptunus trituberculatus</name>
    <dbReference type="NCBI Taxonomy" id="210409"/>
    <lineage>
        <taxon>Eukaryota</taxon>
        <taxon>Metazoa</taxon>
        <taxon>Ecdysozoa</taxon>
        <taxon>Arthropoda</taxon>
        <taxon>Crustacea</taxon>
        <taxon>Multicrustacea</taxon>
        <taxon>Malacostraca</taxon>
        <taxon>Eumalacostraca</taxon>
        <taxon>Eucarida</taxon>
        <taxon>Decapoda</taxon>
        <taxon>Pleocyemata</taxon>
        <taxon>Brachyura</taxon>
        <taxon>Eubrachyura</taxon>
        <taxon>Portunoidea</taxon>
        <taxon>Portunidae</taxon>
        <taxon>Portuninae</taxon>
        <taxon>Portunus</taxon>
    </lineage>
</organism>
<accession>A0A5B7K1M5</accession>
<dbReference type="EMBL" id="VSRR010123319">
    <property type="protein sequence ID" value="MPD00524.1"/>
    <property type="molecule type" value="Genomic_DNA"/>
</dbReference>
<protein>
    <submittedName>
        <fullName evidence="1">Uncharacterized protein</fullName>
    </submittedName>
</protein>
<gene>
    <name evidence="1" type="ORF">E2C01_095999</name>
</gene>
<dbReference type="AlphaFoldDB" id="A0A5B7K1M5"/>
<sequence>MFMLKVTPPPAAPHVYAPAVAAAPLG</sequence>
<evidence type="ECO:0000313" key="2">
    <source>
        <dbReference type="Proteomes" id="UP000324222"/>
    </source>
</evidence>
<reference evidence="1 2" key="1">
    <citation type="submission" date="2019-05" db="EMBL/GenBank/DDBJ databases">
        <title>Another draft genome of Portunus trituberculatus and its Hox gene families provides insights of decapod evolution.</title>
        <authorList>
            <person name="Jeong J.-H."/>
            <person name="Song I."/>
            <person name="Kim S."/>
            <person name="Choi T."/>
            <person name="Kim D."/>
            <person name="Ryu S."/>
            <person name="Kim W."/>
        </authorList>
    </citation>
    <scope>NUCLEOTIDE SEQUENCE [LARGE SCALE GENOMIC DNA]</scope>
    <source>
        <tissue evidence="1">Muscle</tissue>
    </source>
</reference>